<name>A0A7J8YSE2_GOSAI</name>
<protein>
    <recommendedName>
        <fullName evidence="2">DUF7745 domain-containing protein</fullName>
    </recommendedName>
</protein>
<dbReference type="AlphaFoldDB" id="A0A7J8YSE2"/>
<evidence type="ECO:0000313" key="3">
    <source>
        <dbReference type="EMBL" id="MBA0702272.1"/>
    </source>
</evidence>
<keyword evidence="4" id="KW-1185">Reference proteome</keyword>
<dbReference type="PANTHER" id="PTHR48200">
    <property type="entry name" value="PROTEIN, PUTATIVE-RELATED"/>
    <property type="match status" value="1"/>
</dbReference>
<evidence type="ECO:0000256" key="1">
    <source>
        <dbReference type="SAM" id="Coils"/>
    </source>
</evidence>
<feature type="coiled-coil region" evidence="1">
    <location>
        <begin position="297"/>
        <end position="324"/>
    </location>
</feature>
<keyword evidence="1" id="KW-0175">Coiled coil</keyword>
<evidence type="ECO:0000259" key="2">
    <source>
        <dbReference type="Pfam" id="PF24924"/>
    </source>
</evidence>
<dbReference type="Proteomes" id="UP000593577">
    <property type="component" value="Unassembled WGS sequence"/>
</dbReference>
<feature type="domain" description="DUF7745" evidence="2">
    <location>
        <begin position="5"/>
        <end position="168"/>
    </location>
</feature>
<dbReference type="InterPro" id="IPR056647">
    <property type="entry name" value="DUF7745"/>
</dbReference>
<sequence length="363" mass="43269">MYSSKLNSKTQQEKGDSLTEGYMSELWDFTRISVTQNNLQDLKEIWDQWDDETKQLFYRDYVDLVPTIEEYTNMFRCLRIQAEKAYFRAVNIPTLLKRLMSITGMSEQWVTVRIKQKGNNKCIPCKSLRDLILAHLNTKKRVDVFALSIYSLVIFPKVLGHIDEAQIWLARFHSHFWKVEKFFYRVFSKNYSLLKEFIATPRRDNIFEEKIWGAVGYALLLVLRQYRSRQFIPITQGFDQCEFAYKSDNYKKKVHEILNARSQTHRKKRFAANPMTTPEYDWWWGKESMTMSLCQRSSELGKKIEKLKEKKIQLRLDIDVQKLEAEKMRKGKHKAEEYLDSLKTYYKLCLSRRTTGLGKTSEQ</sequence>
<dbReference type="PANTHER" id="PTHR48200:SF1">
    <property type="entry name" value="AMINOTRANSFERASE-LIKE PLANT MOBILE DOMAIN-CONTAINING PROTEIN"/>
    <property type="match status" value="1"/>
</dbReference>
<evidence type="ECO:0000313" key="4">
    <source>
        <dbReference type="Proteomes" id="UP000593577"/>
    </source>
</evidence>
<gene>
    <name evidence="3" type="ORF">Goari_022369</name>
</gene>
<proteinExistence type="predicted"/>
<dbReference type="Pfam" id="PF24924">
    <property type="entry name" value="DUF7745"/>
    <property type="match status" value="1"/>
</dbReference>
<dbReference type="EMBL" id="JABFAA010350264">
    <property type="protein sequence ID" value="MBA0702272.1"/>
    <property type="molecule type" value="Genomic_DNA"/>
</dbReference>
<comment type="caution">
    <text evidence="3">The sequence shown here is derived from an EMBL/GenBank/DDBJ whole genome shotgun (WGS) entry which is preliminary data.</text>
</comment>
<reference evidence="3 4" key="1">
    <citation type="journal article" date="2019" name="Genome Biol. Evol.">
        <title>Insights into the evolution of the New World diploid cottons (Gossypium, subgenus Houzingenia) based on genome sequencing.</title>
        <authorList>
            <person name="Grover C.E."/>
            <person name="Arick M.A. 2nd"/>
            <person name="Thrash A."/>
            <person name="Conover J.L."/>
            <person name="Sanders W.S."/>
            <person name="Peterson D.G."/>
            <person name="Frelichowski J.E."/>
            <person name="Scheffler J.A."/>
            <person name="Scheffler B.E."/>
            <person name="Wendel J.F."/>
        </authorList>
    </citation>
    <scope>NUCLEOTIDE SEQUENCE [LARGE SCALE GENOMIC DNA]</scope>
    <source>
        <strain evidence="3">185</strain>
        <tissue evidence="3">Leaf</tissue>
    </source>
</reference>
<organism evidence="3 4">
    <name type="scientific">Gossypium aridum</name>
    <name type="common">American cotton</name>
    <name type="synonym">Erioxylum aridum</name>
    <dbReference type="NCBI Taxonomy" id="34290"/>
    <lineage>
        <taxon>Eukaryota</taxon>
        <taxon>Viridiplantae</taxon>
        <taxon>Streptophyta</taxon>
        <taxon>Embryophyta</taxon>
        <taxon>Tracheophyta</taxon>
        <taxon>Spermatophyta</taxon>
        <taxon>Magnoliopsida</taxon>
        <taxon>eudicotyledons</taxon>
        <taxon>Gunneridae</taxon>
        <taxon>Pentapetalae</taxon>
        <taxon>rosids</taxon>
        <taxon>malvids</taxon>
        <taxon>Malvales</taxon>
        <taxon>Malvaceae</taxon>
        <taxon>Malvoideae</taxon>
        <taxon>Gossypium</taxon>
    </lineage>
</organism>
<accession>A0A7J8YSE2</accession>